<evidence type="ECO:0000313" key="1">
    <source>
        <dbReference type="EMBL" id="KAJ2979068.1"/>
    </source>
</evidence>
<evidence type="ECO:0000313" key="2">
    <source>
        <dbReference type="Proteomes" id="UP001143910"/>
    </source>
</evidence>
<keyword evidence="2" id="KW-1185">Reference proteome</keyword>
<accession>A0ACC1NL38</accession>
<gene>
    <name evidence="1" type="ORF">NQ176_g3474</name>
</gene>
<name>A0ACC1NL38_9HYPO</name>
<protein>
    <submittedName>
        <fullName evidence="1">Uncharacterized protein</fullName>
    </submittedName>
</protein>
<comment type="caution">
    <text evidence="1">The sequence shown here is derived from an EMBL/GenBank/DDBJ whole genome shotgun (WGS) entry which is preliminary data.</text>
</comment>
<sequence>MEEIDHNSTLQAAAILTELPVAIDAAGGDVRSLSIGCFPHRKNYAQLFGNLGDKRTEAVSALKKSCRSLETFHFGKIGLADRGVQPDFPSHTERAYMDDYLRVMVSSQRLEDLYLNFYAFSQTHGTGELRKLRPLDGALSFQTRRLRRINVIHASLTFAELEALIRAVDRNLETFTLNGAELSSGSWADILDVLRVKTAARCQEGRCALQLWDLYGGEFIMSASNDQEPPDARQDRMARIHAAERYLCGSLPDNPLREGSNKTK</sequence>
<proteinExistence type="predicted"/>
<dbReference type="Proteomes" id="UP001143910">
    <property type="component" value="Unassembled WGS sequence"/>
</dbReference>
<organism evidence="1 2">
    <name type="scientific">Zarea fungicola</name>
    <dbReference type="NCBI Taxonomy" id="93591"/>
    <lineage>
        <taxon>Eukaryota</taxon>
        <taxon>Fungi</taxon>
        <taxon>Dikarya</taxon>
        <taxon>Ascomycota</taxon>
        <taxon>Pezizomycotina</taxon>
        <taxon>Sordariomycetes</taxon>
        <taxon>Hypocreomycetidae</taxon>
        <taxon>Hypocreales</taxon>
        <taxon>Cordycipitaceae</taxon>
        <taxon>Zarea</taxon>
    </lineage>
</organism>
<dbReference type="EMBL" id="JANJQO010000317">
    <property type="protein sequence ID" value="KAJ2979068.1"/>
    <property type="molecule type" value="Genomic_DNA"/>
</dbReference>
<reference evidence="1" key="1">
    <citation type="submission" date="2022-08" db="EMBL/GenBank/DDBJ databases">
        <title>Genome Sequence of Lecanicillium fungicola.</title>
        <authorList>
            <person name="Buettner E."/>
        </authorList>
    </citation>
    <scope>NUCLEOTIDE SEQUENCE</scope>
    <source>
        <strain evidence="1">Babe33</strain>
    </source>
</reference>